<gene>
    <name evidence="1" type="ORF">C1645_755022</name>
</gene>
<comment type="caution">
    <text evidence="1">The sequence shown here is derived from an EMBL/GenBank/DDBJ whole genome shotgun (WGS) entry which is preliminary data.</text>
</comment>
<dbReference type="AlphaFoldDB" id="A0A397THJ3"/>
<evidence type="ECO:0000313" key="1">
    <source>
        <dbReference type="EMBL" id="RIA96386.1"/>
    </source>
</evidence>
<organism evidence="1 2">
    <name type="scientific">Glomus cerebriforme</name>
    <dbReference type="NCBI Taxonomy" id="658196"/>
    <lineage>
        <taxon>Eukaryota</taxon>
        <taxon>Fungi</taxon>
        <taxon>Fungi incertae sedis</taxon>
        <taxon>Mucoromycota</taxon>
        <taxon>Glomeromycotina</taxon>
        <taxon>Glomeromycetes</taxon>
        <taxon>Glomerales</taxon>
        <taxon>Glomeraceae</taxon>
        <taxon>Glomus</taxon>
    </lineage>
</organism>
<evidence type="ECO:0000313" key="2">
    <source>
        <dbReference type="Proteomes" id="UP000265703"/>
    </source>
</evidence>
<sequence length="75" mass="8706">MASVTAYGNLRQITNITAYGNVMAYGKCYGKWMYYDKQQWLRHMSMAASYVNSCIIYQVICQNVKRKPKNLILKA</sequence>
<dbReference type="Proteomes" id="UP000265703">
    <property type="component" value="Unassembled WGS sequence"/>
</dbReference>
<reference evidence="1 2" key="1">
    <citation type="submission" date="2018-06" db="EMBL/GenBank/DDBJ databases">
        <title>Comparative genomics reveals the genomic features of Rhizophagus irregularis, R. cerebriforme, R. diaphanum and Gigaspora rosea, and their symbiotic lifestyle signature.</title>
        <authorList>
            <person name="Morin E."/>
            <person name="San Clemente H."/>
            <person name="Chen E.C.H."/>
            <person name="De La Providencia I."/>
            <person name="Hainaut M."/>
            <person name="Kuo A."/>
            <person name="Kohler A."/>
            <person name="Murat C."/>
            <person name="Tang N."/>
            <person name="Roy S."/>
            <person name="Loubradou J."/>
            <person name="Henrissat B."/>
            <person name="Grigoriev I.V."/>
            <person name="Corradi N."/>
            <person name="Roux C."/>
            <person name="Martin F.M."/>
        </authorList>
    </citation>
    <scope>NUCLEOTIDE SEQUENCE [LARGE SCALE GENOMIC DNA]</scope>
    <source>
        <strain evidence="1 2">DAOM 227022</strain>
    </source>
</reference>
<name>A0A397THJ3_9GLOM</name>
<protein>
    <submittedName>
        <fullName evidence="1">Uncharacterized protein</fullName>
    </submittedName>
</protein>
<dbReference type="EMBL" id="QKYT01000045">
    <property type="protein sequence ID" value="RIA96386.1"/>
    <property type="molecule type" value="Genomic_DNA"/>
</dbReference>
<keyword evidence="2" id="KW-1185">Reference proteome</keyword>
<accession>A0A397THJ3</accession>
<proteinExistence type="predicted"/>